<dbReference type="EMBL" id="NDXW01000001">
    <property type="protein sequence ID" value="RDH45543.1"/>
    <property type="molecule type" value="Genomic_DNA"/>
</dbReference>
<dbReference type="GO" id="GO:0015288">
    <property type="term" value="F:porin activity"/>
    <property type="evidence" value="ECO:0007669"/>
    <property type="project" value="TreeGrafter"/>
</dbReference>
<keyword evidence="5" id="KW-0812">Transmembrane</keyword>
<evidence type="ECO:0000256" key="7">
    <source>
        <dbReference type="ARBA" id="ARBA00023237"/>
    </source>
</evidence>
<dbReference type="Gene3D" id="1.20.1600.10">
    <property type="entry name" value="Outer membrane efflux proteins (OEP)"/>
    <property type="match status" value="1"/>
</dbReference>
<dbReference type="GO" id="GO:0015562">
    <property type="term" value="F:efflux transmembrane transporter activity"/>
    <property type="evidence" value="ECO:0007669"/>
    <property type="project" value="InterPro"/>
</dbReference>
<dbReference type="Pfam" id="PF02321">
    <property type="entry name" value="OEP"/>
    <property type="match status" value="1"/>
</dbReference>
<dbReference type="PANTHER" id="PTHR30026:SF20">
    <property type="entry name" value="OUTER MEMBRANE PROTEIN TOLC"/>
    <property type="match status" value="1"/>
</dbReference>
<sequence length="510" mass="57968">MKIIHGWMLFLGLLILGGCVVTPEPINPEKTAQRVMNDIDQMFREQIPVSGEISLYEAMARAVKYNIDHRLKMLSQVVKNRELDLSKYDLLPRLAASAGYKHRDNENASNSFSVSRGVESLETSTSQDKELWTAQAQVVWNVLDFGVSYLRQQQHADKVLIAEEQRRKVVQNIVQEVRQAYWRVVAAQAIEQNLHTAIRDIENSLNTARRMKADGLQRPIETLEFRRDLLKTYRGLLKKTDELALAKADLARLMNLPPGTYYRVMSMPKNESPFAFNIQQLASLQLAALRYRPELREMDYNARIVEKEGTIAKLELLPGLSFTLGGYYDDNSFLLNQSWAEAGIQVSYDLVKLATIPDVNALQDSRNKLVNLQRRALSSAILAQMELAVRSYLIAKKDYELSLAATDIENQRYRQYRAQGDTGMAARLELTQAKADMLLASLDQHFQYAQMQTQFGLVVNSLGIDPLPQVVASHNLPALTSSMKRYFQEQLPKQLQEVLAEAKTMKVASR</sequence>
<evidence type="ECO:0000256" key="4">
    <source>
        <dbReference type="ARBA" id="ARBA00022452"/>
    </source>
</evidence>
<evidence type="ECO:0000256" key="1">
    <source>
        <dbReference type="ARBA" id="ARBA00004442"/>
    </source>
</evidence>
<protein>
    <submittedName>
        <fullName evidence="8">TolC family protein</fullName>
    </submittedName>
</protein>
<dbReference type="PANTHER" id="PTHR30026">
    <property type="entry name" value="OUTER MEMBRANE PROTEIN TOLC"/>
    <property type="match status" value="1"/>
</dbReference>
<keyword evidence="4" id="KW-1134">Transmembrane beta strand</keyword>
<evidence type="ECO:0000256" key="2">
    <source>
        <dbReference type="ARBA" id="ARBA00007613"/>
    </source>
</evidence>
<dbReference type="RefSeq" id="WP_094788485.1">
    <property type="nucleotide sequence ID" value="NZ_NDXW01000001.1"/>
</dbReference>
<keyword evidence="3" id="KW-0813">Transport</keyword>
<proteinExistence type="inferred from homology"/>
<keyword evidence="6" id="KW-0472">Membrane</keyword>
<name>A0A4P9VPY3_9GAMM</name>
<dbReference type="GO" id="GO:0009279">
    <property type="term" value="C:cell outer membrane"/>
    <property type="evidence" value="ECO:0007669"/>
    <property type="project" value="UniProtKB-SubCell"/>
</dbReference>
<dbReference type="AlphaFoldDB" id="A0A4P9VPY3"/>
<evidence type="ECO:0000256" key="5">
    <source>
        <dbReference type="ARBA" id="ARBA00022692"/>
    </source>
</evidence>
<evidence type="ECO:0000313" key="9">
    <source>
        <dbReference type="Proteomes" id="UP000257039"/>
    </source>
</evidence>
<reference evidence="8 9" key="1">
    <citation type="submission" date="2017-04" db="EMBL/GenBank/DDBJ databases">
        <title>Draft genome sequence of Zooshikella ganghwensis VG4 isolated from Red Sea sediments.</title>
        <authorList>
            <person name="Rehman Z."/>
            <person name="Alam I."/>
            <person name="Kamau A."/>
            <person name="Bajic V."/>
            <person name="Leiknes T."/>
        </authorList>
    </citation>
    <scope>NUCLEOTIDE SEQUENCE [LARGE SCALE GENOMIC DNA]</scope>
    <source>
        <strain evidence="8 9">VG4</strain>
    </source>
</reference>
<keyword evidence="9" id="KW-1185">Reference proteome</keyword>
<dbReference type="SUPFAM" id="SSF56954">
    <property type="entry name" value="Outer membrane efflux proteins (OEP)"/>
    <property type="match status" value="1"/>
</dbReference>
<dbReference type="PROSITE" id="PS51257">
    <property type="entry name" value="PROKAR_LIPOPROTEIN"/>
    <property type="match status" value="1"/>
</dbReference>
<dbReference type="Proteomes" id="UP000257039">
    <property type="component" value="Unassembled WGS sequence"/>
</dbReference>
<organism evidence="8 9">
    <name type="scientific">Zooshikella ganghwensis</name>
    <dbReference type="NCBI Taxonomy" id="202772"/>
    <lineage>
        <taxon>Bacteria</taxon>
        <taxon>Pseudomonadati</taxon>
        <taxon>Pseudomonadota</taxon>
        <taxon>Gammaproteobacteria</taxon>
        <taxon>Oceanospirillales</taxon>
        <taxon>Zooshikellaceae</taxon>
        <taxon>Zooshikella</taxon>
    </lineage>
</organism>
<evidence type="ECO:0000256" key="3">
    <source>
        <dbReference type="ARBA" id="ARBA00022448"/>
    </source>
</evidence>
<dbReference type="GO" id="GO:1990281">
    <property type="term" value="C:efflux pump complex"/>
    <property type="evidence" value="ECO:0007669"/>
    <property type="project" value="TreeGrafter"/>
</dbReference>
<dbReference type="InterPro" id="IPR051906">
    <property type="entry name" value="TolC-like"/>
</dbReference>
<accession>A0A4P9VPY3</accession>
<gene>
    <name evidence="8" type="ORF">B9G39_19970</name>
</gene>
<comment type="similarity">
    <text evidence="2">Belongs to the outer membrane factor (OMF) (TC 1.B.17) family.</text>
</comment>
<evidence type="ECO:0000256" key="6">
    <source>
        <dbReference type="ARBA" id="ARBA00023136"/>
    </source>
</evidence>
<evidence type="ECO:0000313" key="8">
    <source>
        <dbReference type="EMBL" id="RDH45543.1"/>
    </source>
</evidence>
<comment type="caution">
    <text evidence="8">The sequence shown here is derived from an EMBL/GenBank/DDBJ whole genome shotgun (WGS) entry which is preliminary data.</text>
</comment>
<dbReference type="InterPro" id="IPR003423">
    <property type="entry name" value="OMP_efflux"/>
</dbReference>
<comment type="subcellular location">
    <subcellularLocation>
        <location evidence="1">Cell outer membrane</location>
    </subcellularLocation>
</comment>
<keyword evidence="7" id="KW-0998">Cell outer membrane</keyword>